<reference evidence="2 3" key="1">
    <citation type="submission" date="2024-03" db="EMBL/GenBank/DDBJ databases">
        <title>Natural products discovery in diverse microorganisms through a two-stage MS feature dereplication strategy.</title>
        <authorList>
            <person name="Zhang R."/>
        </authorList>
    </citation>
    <scope>NUCLEOTIDE SEQUENCE [LARGE SCALE GENOMIC DNA]</scope>
    <source>
        <strain evidence="2 3">18930</strain>
    </source>
</reference>
<protein>
    <submittedName>
        <fullName evidence="2">Type IV toxin-antitoxin system AbiEi family antitoxin</fullName>
    </submittedName>
</protein>
<evidence type="ECO:0000259" key="1">
    <source>
        <dbReference type="Pfam" id="PF09407"/>
    </source>
</evidence>
<dbReference type="RefSeq" id="WP_338889041.1">
    <property type="nucleotide sequence ID" value="NZ_CP147846.1"/>
</dbReference>
<name>A0ABZ2PQI7_9NOCA</name>
<dbReference type="EMBL" id="CP147846">
    <property type="protein sequence ID" value="WXG68676.1"/>
    <property type="molecule type" value="Genomic_DNA"/>
</dbReference>
<dbReference type="Proteomes" id="UP001432000">
    <property type="component" value="Chromosome"/>
</dbReference>
<evidence type="ECO:0000313" key="3">
    <source>
        <dbReference type="Proteomes" id="UP001432000"/>
    </source>
</evidence>
<accession>A0ABZ2PQI7</accession>
<dbReference type="Pfam" id="PF09407">
    <property type="entry name" value="AbiEi_1"/>
    <property type="match status" value="1"/>
</dbReference>
<dbReference type="InterPro" id="IPR018547">
    <property type="entry name" value="AbiEi_C"/>
</dbReference>
<feature type="domain" description="AbiEi antitoxin C-terminal" evidence="1">
    <location>
        <begin position="79"/>
        <end position="170"/>
    </location>
</feature>
<proteinExistence type="predicted"/>
<sequence length="219" mass="23000">MTSSNVRRRQTGLPSEFARLPMRMVRAATAADVYAHPRAELARLTDLGLLHRVATGFYVAVPDDRGGTEWMPGLEAAAAGIAVAAYSADDAVVMGVSAARLHGAIPRALATAVVALPMRHDPIRLADRQAVVRFAVRDTARLDAERIDTELGAVLVTTAEQTVLDLAKRPGLGDAEGEVWTGGGAVAPAVRSECVGGDRRFSEDAGNACAIAGYVGEQQ</sequence>
<keyword evidence="3" id="KW-1185">Reference proteome</keyword>
<organism evidence="2 3">
    <name type="scientific">Rhodococcus sovatensis</name>
    <dbReference type="NCBI Taxonomy" id="1805840"/>
    <lineage>
        <taxon>Bacteria</taxon>
        <taxon>Bacillati</taxon>
        <taxon>Actinomycetota</taxon>
        <taxon>Actinomycetes</taxon>
        <taxon>Mycobacteriales</taxon>
        <taxon>Nocardiaceae</taxon>
        <taxon>Rhodococcus</taxon>
    </lineage>
</organism>
<gene>
    <name evidence="2" type="ORF">WDS16_26405</name>
</gene>
<evidence type="ECO:0000313" key="2">
    <source>
        <dbReference type="EMBL" id="WXG68676.1"/>
    </source>
</evidence>